<evidence type="ECO:0000313" key="2">
    <source>
        <dbReference type="Proteomes" id="UP001234495"/>
    </source>
</evidence>
<sequence length="289" mass="33642">MSKAVHYDLTTFESTIQSLGKYLNITEREISKYIANNKDNYDSDEFIELFQITDEQLLSSELIMSSLHVTTNNDDCSSIKKYGLINLQQAISLDTPLNKYLQNHGVQIDLVNKQIHYKGGIYNISKDFRGLSGRNSAEWVSFKLFEDYQINSFFSSENVLNYGGNVNENPEFLYNLAQLLKDGKIKYDWMNDTNKKCYIIKFEAPLSNINNFYHRTYTENLEEIEIDLMNRKWIIEKSLSILNDGIFHGGYTNEIHCELKPSVSVPFSNIIKIYTPSEYLKEYKVNKNE</sequence>
<dbReference type="EMBL" id="JAUSUD010000021">
    <property type="protein sequence ID" value="MDQ0232445.1"/>
    <property type="molecule type" value="Genomic_DNA"/>
</dbReference>
<name>A0ABT9ZMK9_9BACI</name>
<comment type="caution">
    <text evidence="1">The sequence shown here is derived from an EMBL/GenBank/DDBJ whole genome shotgun (WGS) entry which is preliminary data.</text>
</comment>
<evidence type="ECO:0000313" key="1">
    <source>
        <dbReference type="EMBL" id="MDQ0232445.1"/>
    </source>
</evidence>
<protein>
    <submittedName>
        <fullName evidence="1">Uncharacterized protein</fullName>
    </submittedName>
</protein>
<dbReference type="RefSeq" id="WP_307344451.1">
    <property type="nucleotide sequence ID" value="NZ_JAUSUD010000021.1"/>
</dbReference>
<accession>A0ABT9ZMK9</accession>
<gene>
    <name evidence="1" type="ORF">J2S19_003756</name>
</gene>
<reference evidence="1 2" key="1">
    <citation type="submission" date="2023-07" db="EMBL/GenBank/DDBJ databases">
        <title>Genomic Encyclopedia of Type Strains, Phase IV (KMG-IV): sequencing the most valuable type-strain genomes for metagenomic binning, comparative biology and taxonomic classification.</title>
        <authorList>
            <person name="Goeker M."/>
        </authorList>
    </citation>
    <scope>NUCLEOTIDE SEQUENCE [LARGE SCALE GENOMIC DNA]</scope>
    <source>
        <strain evidence="1 2">DSM 29005</strain>
    </source>
</reference>
<keyword evidence="2" id="KW-1185">Reference proteome</keyword>
<organism evidence="1 2">
    <name type="scientific">Metabacillus malikii</name>
    <dbReference type="NCBI Taxonomy" id="1504265"/>
    <lineage>
        <taxon>Bacteria</taxon>
        <taxon>Bacillati</taxon>
        <taxon>Bacillota</taxon>
        <taxon>Bacilli</taxon>
        <taxon>Bacillales</taxon>
        <taxon>Bacillaceae</taxon>
        <taxon>Metabacillus</taxon>
    </lineage>
</organism>
<proteinExistence type="predicted"/>
<dbReference type="Proteomes" id="UP001234495">
    <property type="component" value="Unassembled WGS sequence"/>
</dbReference>